<reference evidence="1" key="1">
    <citation type="journal article" date="2014" name="Front. Microbiol.">
        <title>High frequency of phylogenetically diverse reductive dehalogenase-homologous genes in deep subseafloor sedimentary metagenomes.</title>
        <authorList>
            <person name="Kawai M."/>
            <person name="Futagami T."/>
            <person name="Toyoda A."/>
            <person name="Takaki Y."/>
            <person name="Nishi S."/>
            <person name="Hori S."/>
            <person name="Arai W."/>
            <person name="Tsubouchi T."/>
            <person name="Morono Y."/>
            <person name="Uchiyama I."/>
            <person name="Ito T."/>
            <person name="Fujiyama A."/>
            <person name="Inagaki F."/>
            <person name="Takami H."/>
        </authorList>
    </citation>
    <scope>NUCLEOTIDE SEQUENCE</scope>
    <source>
        <strain evidence="1">Expedition CK06-06</strain>
    </source>
</reference>
<sequence length="219" mass="23842">MATDIDKVYISTFERILRQLAQQGITRLRPYVTERATNGADHGWDRLSASTSTDKAAGLVATPQTGGTYSRRLSIAATEHSGDSTQQEDVVQMLIDPNSNQAASLAMAIRRAWDDKIIVAATGAATDGDGGSVAYDTANQQIDGSGSTITFDMVTQVQEKFLENDIELDVDKVFVVGPKQIRKLMQLTEQTSADYVAREALQKLSTTGICANWMGFTWI</sequence>
<proteinExistence type="predicted"/>
<name>X1FPD9_9ZZZZ</name>
<dbReference type="EMBL" id="BARU01005304">
    <property type="protein sequence ID" value="GAH34380.1"/>
    <property type="molecule type" value="Genomic_DNA"/>
</dbReference>
<accession>X1FPD9</accession>
<evidence type="ECO:0000313" key="1">
    <source>
        <dbReference type="EMBL" id="GAH34380.1"/>
    </source>
</evidence>
<gene>
    <name evidence="1" type="ORF">S03H2_10295</name>
</gene>
<dbReference type="Pfam" id="PF19821">
    <property type="entry name" value="Phage_capsid_2"/>
    <property type="match status" value="1"/>
</dbReference>
<feature type="non-terminal residue" evidence="1">
    <location>
        <position position="219"/>
    </location>
</feature>
<protein>
    <submittedName>
        <fullName evidence="1">Uncharacterized protein</fullName>
    </submittedName>
</protein>
<dbReference type="AlphaFoldDB" id="X1FPD9"/>
<dbReference type="InterPro" id="IPR045565">
    <property type="entry name" value="Phage_capsid_2"/>
</dbReference>
<organism evidence="1">
    <name type="scientific">marine sediment metagenome</name>
    <dbReference type="NCBI Taxonomy" id="412755"/>
    <lineage>
        <taxon>unclassified sequences</taxon>
        <taxon>metagenomes</taxon>
        <taxon>ecological metagenomes</taxon>
    </lineage>
</organism>
<comment type="caution">
    <text evidence="1">The sequence shown here is derived from an EMBL/GenBank/DDBJ whole genome shotgun (WGS) entry which is preliminary data.</text>
</comment>